<keyword evidence="2" id="KW-1185">Reference proteome</keyword>
<gene>
    <name evidence="1" type="ORF">J2Z81_003121</name>
</gene>
<protein>
    <recommendedName>
        <fullName evidence="3">AAA family ATPase</fullName>
    </recommendedName>
</protein>
<feature type="non-terminal residue" evidence="1">
    <location>
        <position position="1"/>
    </location>
</feature>
<organism evidence="1 2">
    <name type="scientific">Virgibacillus alimentarius</name>
    <dbReference type="NCBI Taxonomy" id="698769"/>
    <lineage>
        <taxon>Bacteria</taxon>
        <taxon>Bacillati</taxon>
        <taxon>Bacillota</taxon>
        <taxon>Bacilli</taxon>
        <taxon>Bacillales</taxon>
        <taxon>Bacillaceae</taxon>
        <taxon>Virgibacillus</taxon>
    </lineage>
</organism>
<evidence type="ECO:0008006" key="3">
    <source>
        <dbReference type="Google" id="ProtNLM"/>
    </source>
</evidence>
<dbReference type="Proteomes" id="UP001519294">
    <property type="component" value="Unassembled WGS sequence"/>
</dbReference>
<reference evidence="1 2" key="1">
    <citation type="submission" date="2021-03" db="EMBL/GenBank/DDBJ databases">
        <title>Genomic Encyclopedia of Type Strains, Phase IV (KMG-IV): sequencing the most valuable type-strain genomes for metagenomic binning, comparative biology and taxonomic classification.</title>
        <authorList>
            <person name="Goeker M."/>
        </authorList>
    </citation>
    <scope>NUCLEOTIDE SEQUENCE [LARGE SCALE GENOMIC DNA]</scope>
    <source>
        <strain evidence="1 2">DSM 25790</strain>
    </source>
</reference>
<comment type="caution">
    <text evidence="1">The sequence shown here is derived from an EMBL/GenBank/DDBJ whole genome shotgun (WGS) entry which is preliminary data.</text>
</comment>
<evidence type="ECO:0000313" key="2">
    <source>
        <dbReference type="Proteomes" id="UP001519294"/>
    </source>
</evidence>
<accession>A0ABS4SCR4</accession>
<name>A0ABS4SCR4_9BACI</name>
<proteinExistence type="predicted"/>
<dbReference type="EMBL" id="JAGIKX010000056">
    <property type="protein sequence ID" value="MBP2259127.1"/>
    <property type="molecule type" value="Genomic_DNA"/>
</dbReference>
<sequence length="33" mass="3987">DRLTHKSHVLNMNGPSFRMRETEEWLKSELTDE</sequence>
<evidence type="ECO:0000313" key="1">
    <source>
        <dbReference type="EMBL" id="MBP2259127.1"/>
    </source>
</evidence>